<dbReference type="Proteomes" id="UP000016934">
    <property type="component" value="Unassembled WGS sequence"/>
</dbReference>
<reference evidence="1 2" key="1">
    <citation type="journal article" date="2012" name="PLoS Pathog.">
        <title>Diverse lifestyles and strategies of plant pathogenesis encoded in the genomes of eighteen Dothideomycetes fungi.</title>
        <authorList>
            <person name="Ohm R.A."/>
            <person name="Feau N."/>
            <person name="Henrissat B."/>
            <person name="Schoch C.L."/>
            <person name="Horwitz B.A."/>
            <person name="Barry K.W."/>
            <person name="Condon B.J."/>
            <person name="Copeland A.C."/>
            <person name="Dhillon B."/>
            <person name="Glaser F."/>
            <person name="Hesse C.N."/>
            <person name="Kosti I."/>
            <person name="LaButti K."/>
            <person name="Lindquist E.A."/>
            <person name="Lucas S."/>
            <person name="Salamov A.A."/>
            <person name="Bradshaw R.E."/>
            <person name="Ciuffetti L."/>
            <person name="Hamelin R.C."/>
            <person name="Kema G.H.J."/>
            <person name="Lawrence C."/>
            <person name="Scott J.A."/>
            <person name="Spatafora J.W."/>
            <person name="Turgeon B.G."/>
            <person name="de Wit P.J.G.M."/>
            <person name="Zhong S."/>
            <person name="Goodwin S.B."/>
            <person name="Grigoriev I.V."/>
        </authorList>
    </citation>
    <scope>NUCLEOTIDE SEQUENCE [LARGE SCALE GENOMIC DNA]</scope>
    <source>
        <strain evidence="2">ND90Pr / ATCC 201652</strain>
    </source>
</reference>
<organism evidence="1 2">
    <name type="scientific">Cochliobolus sativus (strain ND90Pr / ATCC 201652)</name>
    <name type="common">Common root rot and spot blotch fungus</name>
    <name type="synonym">Bipolaris sorokiniana</name>
    <dbReference type="NCBI Taxonomy" id="665912"/>
    <lineage>
        <taxon>Eukaryota</taxon>
        <taxon>Fungi</taxon>
        <taxon>Dikarya</taxon>
        <taxon>Ascomycota</taxon>
        <taxon>Pezizomycotina</taxon>
        <taxon>Dothideomycetes</taxon>
        <taxon>Pleosporomycetidae</taxon>
        <taxon>Pleosporales</taxon>
        <taxon>Pleosporineae</taxon>
        <taxon>Pleosporaceae</taxon>
        <taxon>Bipolaris</taxon>
    </lineage>
</organism>
<dbReference type="EMBL" id="KB445637">
    <property type="protein sequence ID" value="EMD70086.1"/>
    <property type="molecule type" value="Genomic_DNA"/>
</dbReference>
<keyword evidence="2" id="KW-1185">Reference proteome</keyword>
<dbReference type="HOGENOM" id="CLU_1731302_0_0_1"/>
<dbReference type="AlphaFoldDB" id="M2TLQ9"/>
<dbReference type="RefSeq" id="XP_007695222.1">
    <property type="nucleotide sequence ID" value="XM_007697032.1"/>
</dbReference>
<accession>M2TLQ9</accession>
<gene>
    <name evidence="1" type="ORF">COCSADRAFT_216963</name>
</gene>
<evidence type="ECO:0000313" key="2">
    <source>
        <dbReference type="Proteomes" id="UP000016934"/>
    </source>
</evidence>
<protein>
    <submittedName>
        <fullName evidence="1">Uncharacterized protein</fullName>
    </submittedName>
</protein>
<reference evidence="2" key="2">
    <citation type="journal article" date="2013" name="PLoS Genet.">
        <title>Comparative genome structure, secondary metabolite, and effector coding capacity across Cochliobolus pathogens.</title>
        <authorList>
            <person name="Condon B.J."/>
            <person name="Leng Y."/>
            <person name="Wu D."/>
            <person name="Bushley K.E."/>
            <person name="Ohm R.A."/>
            <person name="Otillar R."/>
            <person name="Martin J."/>
            <person name="Schackwitz W."/>
            <person name="Grimwood J."/>
            <person name="MohdZainudin N."/>
            <person name="Xue C."/>
            <person name="Wang R."/>
            <person name="Manning V.A."/>
            <person name="Dhillon B."/>
            <person name="Tu Z.J."/>
            <person name="Steffenson B.J."/>
            <person name="Salamov A."/>
            <person name="Sun H."/>
            <person name="Lowry S."/>
            <person name="LaButti K."/>
            <person name="Han J."/>
            <person name="Copeland A."/>
            <person name="Lindquist E."/>
            <person name="Barry K."/>
            <person name="Schmutz J."/>
            <person name="Baker S.E."/>
            <person name="Ciuffetti L.M."/>
            <person name="Grigoriev I.V."/>
            <person name="Zhong S."/>
            <person name="Turgeon B.G."/>
        </authorList>
    </citation>
    <scope>NUCLEOTIDE SEQUENCE [LARGE SCALE GENOMIC DNA]</scope>
    <source>
        <strain evidence="2">ND90Pr / ATCC 201652</strain>
    </source>
</reference>
<name>M2TLQ9_COCSN</name>
<proteinExistence type="predicted"/>
<dbReference type="GeneID" id="19134510"/>
<sequence length="151" mass="17480">MWLRLSRWAFPESYLPRGRFWMHGCIGGELFAFVGSLGRLVDLFSLPYIRFSALVLRRHLRLDLRFSFLFTSIRIAFCGVGTEFELKLGVDGLEGGTHGFSTMHRLVFVRTRVYNILAVFMVRAGQLRKNRFQDHLSRTAPLPRMLLVLDA</sequence>
<dbReference type="KEGG" id="bsc:COCSADRAFT_216963"/>
<evidence type="ECO:0000313" key="1">
    <source>
        <dbReference type="EMBL" id="EMD70086.1"/>
    </source>
</evidence>